<gene>
    <name evidence="1" type="ORF">Mal48_21990</name>
</gene>
<protein>
    <submittedName>
        <fullName evidence="1">Uncharacterized protein</fullName>
    </submittedName>
</protein>
<dbReference type="KEGG" id="tpol:Mal48_21990"/>
<dbReference type="Proteomes" id="UP000315724">
    <property type="component" value="Chromosome"/>
</dbReference>
<sequence>MKFETHVMQIRQFTNDDIRFRSIQGRSNIGLTVLPRGEQSMKS</sequence>
<organism evidence="1 2">
    <name type="scientific">Thalassoglobus polymorphus</name>
    <dbReference type="NCBI Taxonomy" id="2527994"/>
    <lineage>
        <taxon>Bacteria</taxon>
        <taxon>Pseudomonadati</taxon>
        <taxon>Planctomycetota</taxon>
        <taxon>Planctomycetia</taxon>
        <taxon>Planctomycetales</taxon>
        <taxon>Planctomycetaceae</taxon>
        <taxon>Thalassoglobus</taxon>
    </lineage>
</organism>
<proteinExistence type="predicted"/>
<reference evidence="1 2" key="1">
    <citation type="submission" date="2019-02" db="EMBL/GenBank/DDBJ databases">
        <title>Deep-cultivation of Planctomycetes and their phenomic and genomic characterization uncovers novel biology.</title>
        <authorList>
            <person name="Wiegand S."/>
            <person name="Jogler M."/>
            <person name="Boedeker C."/>
            <person name="Pinto D."/>
            <person name="Vollmers J."/>
            <person name="Rivas-Marin E."/>
            <person name="Kohn T."/>
            <person name="Peeters S.H."/>
            <person name="Heuer A."/>
            <person name="Rast P."/>
            <person name="Oberbeckmann S."/>
            <person name="Bunk B."/>
            <person name="Jeske O."/>
            <person name="Meyerdierks A."/>
            <person name="Storesund J.E."/>
            <person name="Kallscheuer N."/>
            <person name="Luecker S."/>
            <person name="Lage O.M."/>
            <person name="Pohl T."/>
            <person name="Merkel B.J."/>
            <person name="Hornburger P."/>
            <person name="Mueller R.-W."/>
            <person name="Bruemmer F."/>
            <person name="Labrenz M."/>
            <person name="Spormann A.M."/>
            <person name="Op den Camp H."/>
            <person name="Overmann J."/>
            <person name="Amann R."/>
            <person name="Jetten M.S.M."/>
            <person name="Mascher T."/>
            <person name="Medema M.H."/>
            <person name="Devos D.P."/>
            <person name="Kaster A.-K."/>
            <person name="Ovreas L."/>
            <person name="Rohde M."/>
            <person name="Galperin M.Y."/>
            <person name="Jogler C."/>
        </authorList>
    </citation>
    <scope>NUCLEOTIDE SEQUENCE [LARGE SCALE GENOMIC DNA]</scope>
    <source>
        <strain evidence="1 2">Mal48</strain>
    </source>
</reference>
<dbReference type="EMBL" id="CP036267">
    <property type="protein sequence ID" value="QDT32949.1"/>
    <property type="molecule type" value="Genomic_DNA"/>
</dbReference>
<evidence type="ECO:0000313" key="2">
    <source>
        <dbReference type="Proteomes" id="UP000315724"/>
    </source>
</evidence>
<keyword evidence="2" id="KW-1185">Reference proteome</keyword>
<name>A0A517QMS1_9PLAN</name>
<accession>A0A517QMS1</accession>
<evidence type="ECO:0000313" key="1">
    <source>
        <dbReference type="EMBL" id="QDT32949.1"/>
    </source>
</evidence>
<dbReference type="AlphaFoldDB" id="A0A517QMS1"/>